<dbReference type="AlphaFoldDB" id="A0A6J7KKS2"/>
<dbReference type="EMBL" id="CAFBQY010000019">
    <property type="protein sequence ID" value="CAB5076056.1"/>
    <property type="molecule type" value="Genomic_DNA"/>
</dbReference>
<evidence type="ECO:0000313" key="2">
    <source>
        <dbReference type="EMBL" id="CAB5076056.1"/>
    </source>
</evidence>
<reference evidence="1" key="1">
    <citation type="submission" date="2020-05" db="EMBL/GenBank/DDBJ databases">
        <authorList>
            <person name="Chiriac C."/>
            <person name="Salcher M."/>
            <person name="Ghai R."/>
            <person name="Kavagutti S V."/>
        </authorList>
    </citation>
    <scope>NUCLEOTIDE SEQUENCE</scope>
</reference>
<organism evidence="1">
    <name type="scientific">freshwater metagenome</name>
    <dbReference type="NCBI Taxonomy" id="449393"/>
    <lineage>
        <taxon>unclassified sequences</taxon>
        <taxon>metagenomes</taxon>
        <taxon>ecological metagenomes</taxon>
    </lineage>
</organism>
<sequence length="103" mass="11862">MSQISIIGDEGTPVLYASLALEGKLFFEFEYYGLHENEGDYEFNHTVEPEEFPQIANRFGLNPTDPILIIVQQITDMGKGQELERALTKKEIKNELWTWLNTP</sequence>
<protein>
    <submittedName>
        <fullName evidence="1">Unannotated protein</fullName>
    </submittedName>
</protein>
<evidence type="ECO:0000313" key="1">
    <source>
        <dbReference type="EMBL" id="CAB4955099.1"/>
    </source>
</evidence>
<dbReference type="EMBL" id="CAFBNM010000006">
    <property type="protein sequence ID" value="CAB4955099.1"/>
    <property type="molecule type" value="Genomic_DNA"/>
</dbReference>
<accession>A0A6J7KKS2</accession>
<name>A0A6J7KKS2_9ZZZZ</name>
<proteinExistence type="predicted"/>
<gene>
    <name evidence="1" type="ORF">UFOPK3827_00824</name>
    <name evidence="2" type="ORF">UFOPK4404_01395</name>
</gene>